<evidence type="ECO:0000313" key="1">
    <source>
        <dbReference type="EMBL" id="SMG07371.1"/>
    </source>
</evidence>
<dbReference type="InterPro" id="IPR012545">
    <property type="entry name" value="DUF1697"/>
</dbReference>
<dbReference type="Proteomes" id="UP000193244">
    <property type="component" value="Unassembled WGS sequence"/>
</dbReference>
<name>A0A1X7I0G9_9MICO</name>
<dbReference type="PIRSF" id="PIRSF008502">
    <property type="entry name" value="UCP008502"/>
    <property type="match status" value="1"/>
</dbReference>
<dbReference type="SUPFAM" id="SSF160379">
    <property type="entry name" value="SP0830-like"/>
    <property type="match status" value="1"/>
</dbReference>
<dbReference type="Gene3D" id="3.30.70.1280">
    <property type="entry name" value="SP0830-like domains"/>
    <property type="match status" value="1"/>
</dbReference>
<accession>A0A1X7I0G9</accession>
<dbReference type="PANTHER" id="PTHR36439:SF1">
    <property type="entry name" value="DUF1697 DOMAIN-CONTAINING PROTEIN"/>
    <property type="match status" value="1"/>
</dbReference>
<gene>
    <name evidence="1" type="ORF">SAMN06296010_0040</name>
</gene>
<dbReference type="Pfam" id="PF08002">
    <property type="entry name" value="DUF1697"/>
    <property type="match status" value="1"/>
</dbReference>
<dbReference type="PANTHER" id="PTHR36439">
    <property type="entry name" value="BLL4334 PROTEIN"/>
    <property type="match status" value="1"/>
</dbReference>
<proteinExistence type="predicted"/>
<keyword evidence="2" id="KW-1185">Reference proteome</keyword>
<dbReference type="EMBL" id="FXAY01000001">
    <property type="protein sequence ID" value="SMG07371.1"/>
    <property type="molecule type" value="Genomic_DNA"/>
</dbReference>
<organism evidence="1 2">
    <name type="scientific">Agreia pratensis</name>
    <dbReference type="NCBI Taxonomy" id="150121"/>
    <lineage>
        <taxon>Bacteria</taxon>
        <taxon>Bacillati</taxon>
        <taxon>Actinomycetota</taxon>
        <taxon>Actinomycetes</taxon>
        <taxon>Micrococcales</taxon>
        <taxon>Microbacteriaceae</taxon>
        <taxon>Agreia</taxon>
    </lineage>
</organism>
<sequence>MTTYVALVRGINVGTSTLVAMPDFQRVLEESGFTDVKTHLRSGNAVFESDAKLSPRDIAALESRFSDTTGVSAPFVVIEGREFVNVVEENPLVGESDNLSRLVIAFLPGPASSGVTVPDATALLPEIVRVGSRAVYAWCPHGVSKSAIPAAFWKQFGPAATVRNANTANKLVSLVLPRLEG</sequence>
<evidence type="ECO:0000313" key="2">
    <source>
        <dbReference type="Proteomes" id="UP000193244"/>
    </source>
</evidence>
<reference evidence="2" key="1">
    <citation type="submission" date="2017-04" db="EMBL/GenBank/DDBJ databases">
        <authorList>
            <person name="Varghese N."/>
            <person name="Submissions S."/>
        </authorList>
    </citation>
    <scope>NUCLEOTIDE SEQUENCE [LARGE SCALE GENOMIC DNA]</scope>
    <source>
        <strain evidence="2">VKM Ac-2510</strain>
    </source>
</reference>
<protein>
    <submittedName>
        <fullName evidence="1">Uncharacterized conserved protein, DUF1697 family</fullName>
    </submittedName>
</protein>
<dbReference type="STRING" id="150121.SAMN06296010_0040"/>
<dbReference type="AlphaFoldDB" id="A0A1X7I0G9"/>